<proteinExistence type="predicted"/>
<dbReference type="EMBL" id="ACKS01000031">
    <property type="protein sequence ID" value="EFA44921.1"/>
    <property type="molecule type" value="Genomic_DNA"/>
</dbReference>
<dbReference type="RefSeq" id="WP_007172831.1">
    <property type="nucleotide sequence ID" value="NZ_GG704780.1"/>
</dbReference>
<comment type="caution">
    <text evidence="2">The sequence shown here is derived from an EMBL/GenBank/DDBJ whole genome shotgun (WGS) entry which is preliminary data.</text>
</comment>
<dbReference type="Pfam" id="PF13715">
    <property type="entry name" value="CarbopepD_reg_2"/>
    <property type="match status" value="1"/>
</dbReference>
<evidence type="ECO:0000313" key="3">
    <source>
        <dbReference type="Proteomes" id="UP000003160"/>
    </source>
</evidence>
<dbReference type="Proteomes" id="UP000003160">
    <property type="component" value="Unassembled WGS sequence"/>
</dbReference>
<reference evidence="2 3" key="1">
    <citation type="submission" date="2009-10" db="EMBL/GenBank/DDBJ databases">
        <authorList>
            <person name="Qin X."/>
            <person name="Bachman B."/>
            <person name="Battles P."/>
            <person name="Bell A."/>
            <person name="Bess C."/>
            <person name="Bickham C."/>
            <person name="Chaboub L."/>
            <person name="Chen D."/>
            <person name="Coyle M."/>
            <person name="Deiros D.R."/>
            <person name="Dinh H."/>
            <person name="Forbes L."/>
            <person name="Fowler G."/>
            <person name="Francisco L."/>
            <person name="Fu Q."/>
            <person name="Gubbala S."/>
            <person name="Hale W."/>
            <person name="Han Y."/>
            <person name="Hemphill L."/>
            <person name="Highlander S.K."/>
            <person name="Hirani K."/>
            <person name="Hogues M."/>
            <person name="Jackson L."/>
            <person name="Jakkamsetti A."/>
            <person name="Javaid M."/>
            <person name="Jiang H."/>
            <person name="Korchina V."/>
            <person name="Kovar C."/>
            <person name="Lara F."/>
            <person name="Lee S."/>
            <person name="Mata R."/>
            <person name="Mathew T."/>
            <person name="Moen C."/>
            <person name="Morales K."/>
            <person name="Munidasa M."/>
            <person name="Nazareth L."/>
            <person name="Ngo R."/>
            <person name="Nguyen L."/>
            <person name="Okwuonu G."/>
            <person name="Ongeri F."/>
            <person name="Patil S."/>
            <person name="Petrosino J."/>
            <person name="Pham C."/>
            <person name="Pham P."/>
            <person name="Pu L.-L."/>
            <person name="Puazo M."/>
            <person name="Raj R."/>
            <person name="Reid J."/>
            <person name="Rouhana J."/>
            <person name="Saada N."/>
            <person name="Shang Y."/>
            <person name="Simmons D."/>
            <person name="Thornton R."/>
            <person name="Warren J."/>
            <person name="Weissenberger G."/>
            <person name="Zhang J."/>
            <person name="Zhang L."/>
            <person name="Zhou C."/>
            <person name="Zhu D."/>
            <person name="Muzny D."/>
            <person name="Worley K."/>
            <person name="Gibbs R."/>
        </authorList>
    </citation>
    <scope>NUCLEOTIDE SEQUENCE [LARGE SCALE GENOMIC DNA]</scope>
    <source>
        <strain evidence="2 3">DSM 17361</strain>
    </source>
</reference>
<keyword evidence="3" id="KW-1185">Reference proteome</keyword>
<evidence type="ECO:0000256" key="1">
    <source>
        <dbReference type="SAM" id="SignalP"/>
    </source>
</evidence>
<accession>D1PUT2</accession>
<gene>
    <name evidence="2" type="ORF">HMPREF0645_0717</name>
</gene>
<name>D1PUT2_9BACT</name>
<keyword evidence="1" id="KW-0732">Signal</keyword>
<dbReference type="InterPro" id="IPR043741">
    <property type="entry name" value="DUF5686"/>
</dbReference>
<feature type="signal peptide" evidence="1">
    <location>
        <begin position="1"/>
        <end position="23"/>
    </location>
</feature>
<evidence type="ECO:0008006" key="4">
    <source>
        <dbReference type="Google" id="ProtNLM"/>
    </source>
</evidence>
<dbReference type="eggNOG" id="COG4775">
    <property type="taxonomic scope" value="Bacteria"/>
</dbReference>
<organism evidence="2 3">
    <name type="scientific">Hallella bergensis DSM 17361</name>
    <dbReference type="NCBI Taxonomy" id="585502"/>
    <lineage>
        <taxon>Bacteria</taxon>
        <taxon>Pseudomonadati</taxon>
        <taxon>Bacteroidota</taxon>
        <taxon>Bacteroidia</taxon>
        <taxon>Bacteroidales</taxon>
        <taxon>Prevotellaceae</taxon>
        <taxon>Hallella</taxon>
    </lineage>
</organism>
<dbReference type="HOGENOM" id="CLU_015931_2_0_10"/>
<dbReference type="OrthoDB" id="983143at2"/>
<dbReference type="Pfam" id="PF18939">
    <property type="entry name" value="DUF5686"/>
    <property type="match status" value="1"/>
</dbReference>
<dbReference type="AlphaFoldDB" id="D1PUT2"/>
<evidence type="ECO:0000313" key="2">
    <source>
        <dbReference type="EMBL" id="EFA44921.1"/>
    </source>
</evidence>
<dbReference type="InterPro" id="IPR008969">
    <property type="entry name" value="CarboxyPept-like_regulatory"/>
</dbReference>
<sequence>MKRFRIFLTWILLVLTTSISAQIHGVITDAATGDTLLYPSASYKGHHVAVSGNALGEYSIARHEGWQLTFSAVGYKSKTVKITSGTPSVLNVKLRPDTKQLNEIVVKSKRGRYSRKNNPAVELMKRVIAAKKHTDLQNHDYLQYTKYQKLTCAINDINTGDIDSGFISKRRWLLDQIETCPYNDKLILPISVNETVTQHIYRKNPRSEKQIIKGESATGINQLIQTGDILNVGMKDVFTDIDIYDDQIRLLQYPFTSPIGKDAISFYRFYIEDTVYVDRDLCYHLQFIPNNQQDFGFRGELFILADSSLHVKRCNLTIPKNSGVNFVENMQIKQEYSKLPNGEWALSVDDLFIELKISNLLSKVLVVRTTRLSDYAFDELPKQLFKGRTKERREANAQMRDEAFWNKYRGVELTKSESTMDAFVHRIEQIKGFKYIIFGAKALIENYVETGDQNKPSKVDIGPVNTMITKNFIDGFRTRVSAQTTANLSKHWFLSGYLAHGWHSKKTYYKGELTYSFNKKDYLPREFPKRTLTFTSTYDISSPSDKFIHTDKDNVFTAFKWATVDKMMFYNRQQLLFEYEHEWGIKTSVGFKTEQNEAAGRLFFNKLSSGTTFSFPDNIVAGDQLHNGKIRTTELSFRLTLAPGRTYINTKQRRTPINLDAPELMIGHTIGLKNVLGGEYRYNYTEATLFKRFWMKSWGKIDAHIKAGAQWNRVPYPLLIMPAANLSYIVQDEAFNLINNMEFLNDRFASLDVGWDMNGKIFNRIPLLKKLKWREYFGVKCLWGQLTDKNNPLLPENAGNANLMQFPEGCYVMDPKRPYVELIAGVHNIFKLLHVEFVHRCNYTYLPTCTRNSVRFMLRMTF</sequence>
<dbReference type="SUPFAM" id="SSF49464">
    <property type="entry name" value="Carboxypeptidase regulatory domain-like"/>
    <property type="match status" value="1"/>
</dbReference>
<protein>
    <recommendedName>
        <fullName evidence="4">Outer membrane protein beta-barrel domain-containing protein</fullName>
    </recommendedName>
</protein>
<feature type="chain" id="PRO_5003025200" description="Outer membrane protein beta-barrel domain-containing protein" evidence="1">
    <location>
        <begin position="24"/>
        <end position="862"/>
    </location>
</feature>